<evidence type="ECO:0000256" key="2">
    <source>
        <dbReference type="SAM" id="MobiDB-lite"/>
    </source>
</evidence>
<feature type="region of interest" description="Disordered" evidence="2">
    <location>
        <begin position="147"/>
        <end position="261"/>
    </location>
</feature>
<name>A0ABX8ZZJ0_9SPHN</name>
<keyword evidence="4" id="KW-1185">Reference proteome</keyword>
<accession>A0ABX8ZZJ0</accession>
<dbReference type="PROSITE" id="PS51257">
    <property type="entry name" value="PROKAR_LIPOPROTEIN"/>
    <property type="match status" value="1"/>
</dbReference>
<feature type="compositionally biased region" description="Polar residues" evidence="2">
    <location>
        <begin position="166"/>
        <end position="182"/>
    </location>
</feature>
<evidence type="ECO:0000313" key="3">
    <source>
        <dbReference type="EMBL" id="QZD94405.1"/>
    </source>
</evidence>
<dbReference type="SUPFAM" id="SSF48452">
    <property type="entry name" value="TPR-like"/>
    <property type="match status" value="1"/>
</dbReference>
<dbReference type="EMBL" id="CP081294">
    <property type="protein sequence ID" value="QZD94405.1"/>
    <property type="molecule type" value="Genomic_DNA"/>
</dbReference>
<evidence type="ECO:0008006" key="5">
    <source>
        <dbReference type="Google" id="ProtNLM"/>
    </source>
</evidence>
<feature type="compositionally biased region" description="Basic and acidic residues" evidence="2">
    <location>
        <begin position="150"/>
        <end position="160"/>
    </location>
</feature>
<evidence type="ECO:0000313" key="4">
    <source>
        <dbReference type="Proteomes" id="UP000824321"/>
    </source>
</evidence>
<organism evidence="3 4">
    <name type="scientific">Qipengyuania gelatinilytica</name>
    <dbReference type="NCBI Taxonomy" id="2867231"/>
    <lineage>
        <taxon>Bacteria</taxon>
        <taxon>Pseudomonadati</taxon>
        <taxon>Pseudomonadota</taxon>
        <taxon>Alphaproteobacteria</taxon>
        <taxon>Sphingomonadales</taxon>
        <taxon>Erythrobacteraceae</taxon>
        <taxon>Qipengyuania</taxon>
    </lineage>
</organism>
<dbReference type="InterPro" id="IPR011990">
    <property type="entry name" value="TPR-like_helical_dom_sf"/>
</dbReference>
<dbReference type="Proteomes" id="UP000824321">
    <property type="component" value="Chromosome"/>
</dbReference>
<feature type="repeat" description="TPR" evidence="1">
    <location>
        <begin position="74"/>
        <end position="107"/>
    </location>
</feature>
<dbReference type="RefSeq" id="WP_221430151.1">
    <property type="nucleotide sequence ID" value="NZ_CP081294.1"/>
</dbReference>
<gene>
    <name evidence="3" type="ORF">K3136_09895</name>
</gene>
<protein>
    <recommendedName>
        <fullName evidence="5">Tetratricopeptide repeat protein</fullName>
    </recommendedName>
</protein>
<reference evidence="3 4" key="1">
    <citation type="submission" date="2021-08" db="EMBL/GenBank/DDBJ databases">
        <title>Comparative Genomics Analysis of the Genus Qipengyuania Reveals Extensive Genetic Diversity and Metabolic Versatility, Including the Description of Fifteen Novel Species.</title>
        <authorList>
            <person name="Liu Y."/>
        </authorList>
    </citation>
    <scope>NUCLEOTIDE SEQUENCE [LARGE SCALE GENOMIC DNA]</scope>
    <source>
        <strain evidence="3 4">1NDH1</strain>
    </source>
</reference>
<dbReference type="Gene3D" id="1.25.40.10">
    <property type="entry name" value="Tetratricopeptide repeat domain"/>
    <property type="match status" value="1"/>
</dbReference>
<dbReference type="InterPro" id="IPR019734">
    <property type="entry name" value="TPR_rpt"/>
</dbReference>
<dbReference type="PROSITE" id="PS50005">
    <property type="entry name" value="TPR"/>
    <property type="match status" value="1"/>
</dbReference>
<sequence>MKPATTLALAALAVSLGGCQSIVDTFGFSGKSSASTYQLGQSDLDEGREHLRAGRLGNAIAPLHRAALNPQTSGDALNALGVTYAKLGRADLAERYFVAAVKTDRQNERYAANLARFYSSDLASDMRLAYAQREKAAESYAAYASAAPEKPFEPEPDTRLVRSGGETRSITISGASQSTRVSRGSAPVQRALPEPAPARVRVSGGTIRPASPASRPAEISIGGGSTSAPYPARVRIGSADTGSRYPLRVRLPSPPATSSDD</sequence>
<evidence type="ECO:0000256" key="1">
    <source>
        <dbReference type="PROSITE-ProRule" id="PRU00339"/>
    </source>
</evidence>
<keyword evidence="1" id="KW-0802">TPR repeat</keyword>
<proteinExistence type="predicted"/>